<accession>A0A7W7G0X1</accession>
<proteinExistence type="predicted"/>
<gene>
    <name evidence="2" type="ORF">BKA14_001763</name>
</gene>
<dbReference type="AlphaFoldDB" id="A0A7W7G0X1"/>
<evidence type="ECO:0000313" key="3">
    <source>
        <dbReference type="Proteomes" id="UP000542742"/>
    </source>
</evidence>
<dbReference type="Pfam" id="PF12770">
    <property type="entry name" value="CHAT"/>
    <property type="match status" value="1"/>
</dbReference>
<dbReference type="RefSeq" id="WP_369076704.1">
    <property type="nucleotide sequence ID" value="NZ_BOMC01000004.1"/>
</dbReference>
<feature type="domain" description="CHAT" evidence="1">
    <location>
        <begin position="4"/>
        <end position="73"/>
    </location>
</feature>
<reference evidence="2 3" key="1">
    <citation type="submission" date="2020-08" db="EMBL/GenBank/DDBJ databases">
        <title>Sequencing the genomes of 1000 actinobacteria strains.</title>
        <authorList>
            <person name="Klenk H.-P."/>
        </authorList>
    </citation>
    <scope>NUCLEOTIDE SEQUENCE [LARGE SCALE GENOMIC DNA]</scope>
    <source>
        <strain evidence="2 3">DSM 45518</strain>
    </source>
</reference>
<protein>
    <submittedName>
        <fullName evidence="2">CHAT domain-containing protein</fullName>
    </submittedName>
</protein>
<comment type="caution">
    <text evidence="2">The sequence shown here is derived from an EMBL/GenBank/DDBJ whole genome shotgun (WGS) entry which is preliminary data.</text>
</comment>
<keyword evidence="3" id="KW-1185">Reference proteome</keyword>
<evidence type="ECO:0000259" key="1">
    <source>
        <dbReference type="Pfam" id="PF12770"/>
    </source>
</evidence>
<sequence length="96" mass="10670">MKETVRLVVLNACWSATQAQQIAQHIDHVVGMRRPVDDRSATIFAAAFYSALAFGRTVHESFDQARTSLMLHTTPDHDVPQLLSRPGVAARLTVDR</sequence>
<evidence type="ECO:0000313" key="2">
    <source>
        <dbReference type="EMBL" id="MBB4691615.1"/>
    </source>
</evidence>
<dbReference type="Proteomes" id="UP000542742">
    <property type="component" value="Unassembled WGS sequence"/>
</dbReference>
<organism evidence="2 3">
    <name type="scientific">Paractinoplanes abujensis</name>
    <dbReference type="NCBI Taxonomy" id="882441"/>
    <lineage>
        <taxon>Bacteria</taxon>
        <taxon>Bacillati</taxon>
        <taxon>Actinomycetota</taxon>
        <taxon>Actinomycetes</taxon>
        <taxon>Micromonosporales</taxon>
        <taxon>Micromonosporaceae</taxon>
        <taxon>Paractinoplanes</taxon>
    </lineage>
</organism>
<dbReference type="EMBL" id="JACHMF010000001">
    <property type="protein sequence ID" value="MBB4691615.1"/>
    <property type="molecule type" value="Genomic_DNA"/>
</dbReference>
<name>A0A7W7G0X1_9ACTN</name>
<dbReference type="InterPro" id="IPR024983">
    <property type="entry name" value="CHAT_dom"/>
</dbReference>